<sequence length="425" mass="45838">MAAHLLANDDDQLLIDSHDLNTTPLRGNERDGVTHAQGTWPLDALPCGWRPIDIQVSGAAAAVDMPRPKGILLSSRAPAREAFARTVSIQNGDVRRAALAALGCCAASPVDRLAYFREKAAIDDASRSEEALAVLTERLATGNPPRCVDLGAGTLSLLPVIAKAVKAAGFATFEYLAVDRDRDALAEGLAKLQIQNTPWPADADPLASRSFERLRHGICDIGGVRCSIAVVCGDALDADAFGSFDLVCGSAFADLVRPEILADGLRRIGKPRGTAYLPITFSGKTELHPHGAEELLRAYDAHLVEDQKQYTDVERLIQILERNECSILSRASSDWRVPLSHAFAPYLIDFIGCGAVPRFFGGPKAVDAVRWARELRDRRTGILVARNVDLVIALPADELQSATRATRSHRRGDSLTQFLGLPGTD</sequence>
<keyword evidence="3" id="KW-1185">Reference proteome</keyword>
<dbReference type="Proteomes" id="UP000789595">
    <property type="component" value="Unassembled WGS sequence"/>
</dbReference>
<dbReference type="Gene3D" id="3.40.50.150">
    <property type="entry name" value="Vaccinia Virus protein VP39"/>
    <property type="match status" value="1"/>
</dbReference>
<dbReference type="SUPFAM" id="SSF53335">
    <property type="entry name" value="S-adenosyl-L-methionine-dependent methyltransferases"/>
    <property type="match status" value="1"/>
</dbReference>
<dbReference type="EMBL" id="CAKKNE010000002">
    <property type="protein sequence ID" value="CAH0369937.1"/>
    <property type="molecule type" value="Genomic_DNA"/>
</dbReference>
<evidence type="ECO:0000313" key="1">
    <source>
        <dbReference type="EMBL" id="CAE0706311.1"/>
    </source>
</evidence>
<dbReference type="InterPro" id="IPR029063">
    <property type="entry name" value="SAM-dependent_MTases_sf"/>
</dbReference>
<reference evidence="1" key="1">
    <citation type="submission" date="2021-01" db="EMBL/GenBank/DDBJ databases">
        <authorList>
            <person name="Corre E."/>
            <person name="Pelletier E."/>
            <person name="Niang G."/>
            <person name="Scheremetjew M."/>
            <person name="Finn R."/>
            <person name="Kale V."/>
            <person name="Holt S."/>
            <person name="Cochrane G."/>
            <person name="Meng A."/>
            <person name="Brown T."/>
            <person name="Cohen L."/>
        </authorList>
    </citation>
    <scope>NUCLEOTIDE SEQUENCE</scope>
    <source>
        <strain evidence="1">CCMP1756</strain>
    </source>
</reference>
<gene>
    <name evidence="1" type="ORF">PCAL00307_LOCUS21762</name>
    <name evidence="2" type="ORF">PECAL_2P30820</name>
</gene>
<dbReference type="AlphaFoldDB" id="A0A7S4A7L2"/>
<evidence type="ECO:0000313" key="3">
    <source>
        <dbReference type="Proteomes" id="UP000789595"/>
    </source>
</evidence>
<reference evidence="2" key="2">
    <citation type="submission" date="2021-11" db="EMBL/GenBank/DDBJ databases">
        <authorList>
            <consortium name="Genoscope - CEA"/>
            <person name="William W."/>
        </authorList>
    </citation>
    <scope>NUCLEOTIDE SEQUENCE</scope>
</reference>
<organism evidence="1">
    <name type="scientific">Pelagomonas calceolata</name>
    <dbReference type="NCBI Taxonomy" id="35677"/>
    <lineage>
        <taxon>Eukaryota</taxon>
        <taxon>Sar</taxon>
        <taxon>Stramenopiles</taxon>
        <taxon>Ochrophyta</taxon>
        <taxon>Pelagophyceae</taxon>
        <taxon>Pelagomonadales</taxon>
        <taxon>Pelagomonadaceae</taxon>
        <taxon>Pelagomonas</taxon>
    </lineage>
</organism>
<accession>A0A7S4A7L2</accession>
<name>A0A7S4A7L2_9STRA</name>
<proteinExistence type="predicted"/>
<evidence type="ECO:0000313" key="2">
    <source>
        <dbReference type="EMBL" id="CAH0369937.1"/>
    </source>
</evidence>
<protein>
    <submittedName>
        <fullName evidence="1">Uncharacterized protein</fullName>
    </submittedName>
</protein>
<dbReference type="EMBL" id="HBIW01025272">
    <property type="protein sequence ID" value="CAE0706311.1"/>
    <property type="molecule type" value="Transcribed_RNA"/>
</dbReference>